<evidence type="ECO:0000313" key="4">
    <source>
        <dbReference type="Proteomes" id="UP000282007"/>
    </source>
</evidence>
<evidence type="ECO:0000313" key="2">
    <source>
        <dbReference type="EMBL" id="RMB25280.1"/>
    </source>
</evidence>
<dbReference type="KEGG" id="haer:DU502_09280"/>
<keyword evidence="1" id="KW-0808">Transferase</keyword>
<reference evidence="2 3" key="1">
    <citation type="journal article" date="2015" name="Stand. Genomic Sci.">
        <title>Genomic Encyclopedia of Bacterial and Archaeal Type Strains, Phase III: the genomes of soil and plant-associated and newly described type strains.</title>
        <authorList>
            <person name="Whitman W.B."/>
            <person name="Woyke T."/>
            <person name="Klenk H.P."/>
            <person name="Zhou Y."/>
            <person name="Lilburn T.G."/>
            <person name="Beck B.J."/>
            <person name="De Vos P."/>
            <person name="Vandamme P."/>
            <person name="Eisen J.A."/>
            <person name="Garrity G."/>
            <person name="Hugenholtz P."/>
            <person name="Kyrpides N.C."/>
        </authorList>
    </citation>
    <scope>NUCLEOTIDE SEQUENCE [LARGE SCALE GENOMIC DNA]</scope>
    <source>
        <strain evidence="2 3">CGMCC 1.10124</strain>
    </source>
</reference>
<accession>A0A3M0EB92</accession>
<dbReference type="OrthoDB" id="56895at2157"/>
<dbReference type="AlphaFoldDB" id="A0A3M0EB92"/>
<dbReference type="GeneID" id="38471476"/>
<dbReference type="Proteomes" id="UP000277326">
    <property type="component" value="Unassembled WGS sequence"/>
</dbReference>
<organism evidence="2 3">
    <name type="scientific">Haloplanus aerogenes</name>
    <dbReference type="NCBI Taxonomy" id="660522"/>
    <lineage>
        <taxon>Archaea</taxon>
        <taxon>Methanobacteriati</taxon>
        <taxon>Methanobacteriota</taxon>
        <taxon>Stenosarchaea group</taxon>
        <taxon>Halobacteria</taxon>
        <taxon>Halobacteriales</taxon>
        <taxon>Haloferacaceae</taxon>
        <taxon>Haloplanus</taxon>
    </lineage>
</organism>
<evidence type="ECO:0000313" key="1">
    <source>
        <dbReference type="EMBL" id="AZH25564.1"/>
    </source>
</evidence>
<dbReference type="Proteomes" id="UP000282007">
    <property type="component" value="Chromosome"/>
</dbReference>
<sequence>MPDPFACALRDHYLGERTAPLRVHGDDASREHPIEAFYFGDPTDDDALPWIESWLDGPLVDLGAGVGRDALYFQRQFETVAVEVDDLLVETMRDRGVEDARHGDLFALRETAPESRFRSALIRGTQLGLAGSLATLSETLTALAAVTTADATAVVDGYDPGHSGTADLVGYHPDPRPGLARRRLQFEYEGVRGNPLHFLLFAPERLRTVAAPEWSVVAVDYPSSADTGYYRAALRAE</sequence>
<dbReference type="RefSeq" id="WP_121919102.1">
    <property type="nucleotide sequence ID" value="NZ_CP034145.1"/>
</dbReference>
<protein>
    <submittedName>
        <fullName evidence="1">Class I SAM-dependent methyltransferase</fullName>
    </submittedName>
</protein>
<reference evidence="2" key="3">
    <citation type="submission" date="2018-10" db="EMBL/GenBank/DDBJ databases">
        <authorList>
            <person name="Whitman W."/>
            <person name="Huntemann M."/>
            <person name="Clum A."/>
            <person name="Pillay M."/>
            <person name="Palaniappan K."/>
            <person name="Varghese N."/>
            <person name="Mikhailova N."/>
            <person name="Stamatis D."/>
            <person name="Reddy T."/>
            <person name="Daum C."/>
            <person name="Shapiro N."/>
            <person name="Ivanova N."/>
            <person name="Kyrpides N."/>
            <person name="Woyke T."/>
        </authorList>
    </citation>
    <scope>NUCLEOTIDE SEQUENCE</scope>
    <source>
        <strain evidence="2">CGMCC 1.10124</strain>
    </source>
</reference>
<reference evidence="1 4" key="2">
    <citation type="submission" date="2018-07" db="EMBL/GenBank/DDBJ databases">
        <title>Genome sequences of Haloplanus aerogenes JCM 16430T.</title>
        <authorList>
            <person name="Kim Y.B."/>
            <person name="Roh S.W."/>
        </authorList>
    </citation>
    <scope>NUCLEOTIDE SEQUENCE [LARGE SCALE GENOMIC DNA]</scope>
    <source>
        <strain evidence="1 4">JCM 16430</strain>
    </source>
</reference>
<dbReference type="GO" id="GO:0008168">
    <property type="term" value="F:methyltransferase activity"/>
    <property type="evidence" value="ECO:0007669"/>
    <property type="project" value="UniProtKB-KW"/>
</dbReference>
<proteinExistence type="predicted"/>
<dbReference type="GO" id="GO:0032259">
    <property type="term" value="P:methylation"/>
    <property type="evidence" value="ECO:0007669"/>
    <property type="project" value="UniProtKB-KW"/>
</dbReference>
<dbReference type="EMBL" id="REFS01000001">
    <property type="protein sequence ID" value="RMB25280.1"/>
    <property type="molecule type" value="Genomic_DNA"/>
</dbReference>
<gene>
    <name evidence="2" type="ORF">ATH50_0364</name>
    <name evidence="1" type="ORF">DU502_09280</name>
</gene>
<dbReference type="Gene3D" id="3.40.50.150">
    <property type="entry name" value="Vaccinia Virus protein VP39"/>
    <property type="match status" value="1"/>
</dbReference>
<dbReference type="EMBL" id="CP034145">
    <property type="protein sequence ID" value="AZH25564.1"/>
    <property type="molecule type" value="Genomic_DNA"/>
</dbReference>
<keyword evidence="1" id="KW-0489">Methyltransferase</keyword>
<keyword evidence="4" id="KW-1185">Reference proteome</keyword>
<evidence type="ECO:0000313" key="3">
    <source>
        <dbReference type="Proteomes" id="UP000277326"/>
    </source>
</evidence>
<dbReference type="InterPro" id="IPR029063">
    <property type="entry name" value="SAM-dependent_MTases_sf"/>
</dbReference>
<dbReference type="SUPFAM" id="SSF53335">
    <property type="entry name" value="S-adenosyl-L-methionine-dependent methyltransferases"/>
    <property type="match status" value="1"/>
</dbReference>
<name>A0A3M0EB92_9EURY</name>